<keyword evidence="1" id="KW-1133">Transmembrane helix</keyword>
<evidence type="ECO:0000313" key="2">
    <source>
        <dbReference type="EMBL" id="EJR28788.1"/>
    </source>
</evidence>
<name>A0ABC9QU91_BACMY</name>
<sequence length="117" mass="13358">MLTDDKPSIFGFLALCLVLCVSIFSVISIIHWFESSIQQNAKEHEELLIKGNHIESFVVDKHYDSGLGLDIPESYSIKLYVNDYLKTLEVSESEYSSIEVGKKVKVIEYKDRVVLDN</sequence>
<protein>
    <submittedName>
        <fullName evidence="2">Uncharacterized protein</fullName>
    </submittedName>
</protein>
<keyword evidence="1" id="KW-0472">Membrane</keyword>
<dbReference type="EMBL" id="AHEV01000059">
    <property type="protein sequence ID" value="EJR28788.1"/>
    <property type="molecule type" value="Genomic_DNA"/>
</dbReference>
<evidence type="ECO:0000256" key="1">
    <source>
        <dbReference type="SAM" id="Phobius"/>
    </source>
</evidence>
<feature type="transmembrane region" description="Helical" evidence="1">
    <location>
        <begin position="12"/>
        <end position="33"/>
    </location>
</feature>
<evidence type="ECO:0000313" key="3">
    <source>
        <dbReference type="Proteomes" id="UP000006976"/>
    </source>
</evidence>
<organism evidence="2 3">
    <name type="scientific">Bacillus mycoides</name>
    <dbReference type="NCBI Taxonomy" id="1405"/>
    <lineage>
        <taxon>Bacteria</taxon>
        <taxon>Bacillati</taxon>
        <taxon>Bacillota</taxon>
        <taxon>Bacilli</taxon>
        <taxon>Bacillales</taxon>
        <taxon>Bacillaceae</taxon>
        <taxon>Bacillus</taxon>
        <taxon>Bacillus cereus group</taxon>
    </lineage>
</organism>
<dbReference type="Proteomes" id="UP000006976">
    <property type="component" value="Unassembled WGS sequence"/>
</dbReference>
<dbReference type="AlphaFoldDB" id="A0ABC9QU91"/>
<comment type="caution">
    <text evidence="2">The sequence shown here is derived from an EMBL/GenBank/DDBJ whole genome shotgun (WGS) entry which is preliminary data.</text>
</comment>
<proteinExistence type="predicted"/>
<accession>A0ABC9QU91</accession>
<keyword evidence="1" id="KW-0812">Transmembrane</keyword>
<reference evidence="2 3" key="1">
    <citation type="submission" date="2012-04" db="EMBL/GenBank/DDBJ databases">
        <title>The Genome Sequence of Bacillus cereus VD078.</title>
        <authorList>
            <consortium name="The Broad Institute Genome Sequencing Platform"/>
            <consortium name="The Broad Institute Genome Sequencing Center for Infectious Disease"/>
            <person name="Feldgarden M."/>
            <person name="Van der Auwera G.A."/>
            <person name="Mahillon J."/>
            <person name="Duprez V."/>
            <person name="Timmery S."/>
            <person name="Mattelet C."/>
            <person name="Dierick K."/>
            <person name="Sun M."/>
            <person name="Yu Z."/>
            <person name="Zhu L."/>
            <person name="Hu X."/>
            <person name="Shank E.B."/>
            <person name="Swiecicka I."/>
            <person name="Hansen B.M."/>
            <person name="Andrup L."/>
            <person name="Young S.K."/>
            <person name="Zeng Q."/>
            <person name="Gargeya S."/>
            <person name="Fitzgerald M."/>
            <person name="Haas B."/>
            <person name="Abouelleil A."/>
            <person name="Alvarado L."/>
            <person name="Arachchi H.M."/>
            <person name="Berlin A."/>
            <person name="Chapman S.B."/>
            <person name="Goldberg J."/>
            <person name="Griggs A."/>
            <person name="Gujja S."/>
            <person name="Hansen M."/>
            <person name="Howarth C."/>
            <person name="Imamovic A."/>
            <person name="Larimer J."/>
            <person name="McCowen C."/>
            <person name="Montmayeur A."/>
            <person name="Murphy C."/>
            <person name="Neiman D."/>
            <person name="Pearson M."/>
            <person name="Priest M."/>
            <person name="Roberts A."/>
            <person name="Saif S."/>
            <person name="Shea T."/>
            <person name="Sisk P."/>
            <person name="Sykes S."/>
            <person name="Wortman J."/>
            <person name="Nusbaum C."/>
            <person name="Birren B."/>
        </authorList>
    </citation>
    <scope>NUCLEOTIDE SEQUENCE [LARGE SCALE GENOMIC DNA]</scope>
    <source>
        <strain evidence="2 3">VD078</strain>
    </source>
</reference>
<gene>
    <name evidence="2" type="ORF">III_06063</name>
</gene>
<dbReference type="RefSeq" id="WP_002170103.1">
    <property type="nucleotide sequence ID" value="NZ_JH792256.1"/>
</dbReference>